<dbReference type="SMART" id="SM00406">
    <property type="entry name" value="IGv"/>
    <property type="match status" value="2"/>
</dbReference>
<dbReference type="GO" id="GO:0005886">
    <property type="term" value="C:plasma membrane"/>
    <property type="evidence" value="ECO:0007669"/>
    <property type="project" value="UniProtKB-SubCell"/>
</dbReference>
<keyword evidence="5 8" id="KW-0472">Membrane</keyword>
<keyword evidence="12" id="KW-1185">Reference proteome</keyword>
<evidence type="ECO:0000256" key="8">
    <source>
        <dbReference type="SAM" id="Phobius"/>
    </source>
</evidence>
<sequence>MMPLCIFLVLLGEICQVPAVDKTSGITQDSGVITAEVGQTVTLKCYCQDNSVTFLSWYQQSLGGKPLIVSTRMQHNSEATISPAYKGRFQVLAGKGKGINHLVIKELLPSDSATYYCGILEFNAIEFGQGAFLHVKTSLSNIHAVVHQPALETLQWGDSVNLSCTVYAEKCAGEQNLYWFRHGVAQPAIMYHNAGQCMKDSHMENCTLNLAIKSVSSSDAGMYYCALASCGEIVFGQGTKVKIAEGSTKGPSVLVYCLSVALAVSIILLFVLALVMYKLKKKICSVCKGTVSHLTCSAASDTTQSQDADALHYAALSLNRTRERHRQEESLESVCVYSRVKTSRVK</sequence>
<evidence type="ECO:0000256" key="9">
    <source>
        <dbReference type="SAM" id="SignalP"/>
    </source>
</evidence>
<dbReference type="Gene3D" id="2.60.40.10">
    <property type="entry name" value="Immunoglobulins"/>
    <property type="match status" value="2"/>
</dbReference>
<dbReference type="InterPro" id="IPR052051">
    <property type="entry name" value="TCR_complex_component"/>
</dbReference>
<evidence type="ECO:0000256" key="5">
    <source>
        <dbReference type="ARBA" id="ARBA00023136"/>
    </source>
</evidence>
<keyword evidence="3 9" id="KW-0732">Signal</keyword>
<evidence type="ECO:0000256" key="7">
    <source>
        <dbReference type="ARBA" id="ARBA00023180"/>
    </source>
</evidence>
<evidence type="ECO:0000256" key="6">
    <source>
        <dbReference type="ARBA" id="ARBA00023157"/>
    </source>
</evidence>
<feature type="transmembrane region" description="Helical" evidence="8">
    <location>
        <begin position="253"/>
        <end position="275"/>
    </location>
</feature>
<evidence type="ECO:0000256" key="3">
    <source>
        <dbReference type="ARBA" id="ARBA00022729"/>
    </source>
</evidence>
<reference evidence="11" key="1">
    <citation type="submission" date="2025-08" db="UniProtKB">
        <authorList>
            <consortium name="Ensembl"/>
        </authorList>
    </citation>
    <scope>IDENTIFICATION</scope>
</reference>
<keyword evidence="8" id="KW-0812">Transmembrane</keyword>
<keyword evidence="7" id="KW-0325">Glycoprotein</keyword>
<dbReference type="RefSeq" id="XP_051285197.1">
    <property type="nucleotide sequence ID" value="XM_051429237.1"/>
</dbReference>
<dbReference type="InterPro" id="IPR003599">
    <property type="entry name" value="Ig_sub"/>
</dbReference>
<dbReference type="InterPro" id="IPR013783">
    <property type="entry name" value="Ig-like_fold"/>
</dbReference>
<accession>A0A8C4EZD4</accession>
<evidence type="ECO:0000256" key="2">
    <source>
        <dbReference type="ARBA" id="ARBA00022475"/>
    </source>
</evidence>
<dbReference type="Pfam" id="PF07686">
    <property type="entry name" value="V-set"/>
    <property type="match status" value="2"/>
</dbReference>
<comment type="subcellular location">
    <subcellularLocation>
        <location evidence="1">Cell membrane</location>
    </subcellularLocation>
</comment>
<keyword evidence="2" id="KW-1003">Cell membrane</keyword>
<proteinExistence type="predicted"/>
<dbReference type="PANTHER" id="PTHR19433">
    <property type="entry name" value="T-CELL RECEPTOR ALPHA CHAIN V REGION-RELATED"/>
    <property type="match status" value="1"/>
</dbReference>
<dbReference type="InterPro" id="IPR036179">
    <property type="entry name" value="Ig-like_dom_sf"/>
</dbReference>
<dbReference type="GeneID" id="127379537"/>
<dbReference type="AlphaFoldDB" id="A0A8C4EZD4"/>
<keyword evidence="4" id="KW-0391">Immunity</keyword>
<evidence type="ECO:0000259" key="10">
    <source>
        <dbReference type="PROSITE" id="PS50835"/>
    </source>
</evidence>
<dbReference type="InterPro" id="IPR007110">
    <property type="entry name" value="Ig-like_dom"/>
</dbReference>
<organism evidence="11 12">
    <name type="scientific">Dicentrarchus labrax</name>
    <name type="common">European seabass</name>
    <name type="synonym">Morone labrax</name>
    <dbReference type="NCBI Taxonomy" id="13489"/>
    <lineage>
        <taxon>Eukaryota</taxon>
        <taxon>Metazoa</taxon>
        <taxon>Chordata</taxon>
        <taxon>Craniata</taxon>
        <taxon>Vertebrata</taxon>
        <taxon>Euteleostomi</taxon>
        <taxon>Actinopterygii</taxon>
        <taxon>Neopterygii</taxon>
        <taxon>Teleostei</taxon>
        <taxon>Neoteleostei</taxon>
        <taxon>Acanthomorphata</taxon>
        <taxon>Eupercaria</taxon>
        <taxon>Moronidae</taxon>
        <taxon>Dicentrarchus</taxon>
    </lineage>
</organism>
<dbReference type="Proteomes" id="UP000694389">
    <property type="component" value="Unassembled WGS sequence"/>
</dbReference>
<evidence type="ECO:0000256" key="4">
    <source>
        <dbReference type="ARBA" id="ARBA00022859"/>
    </source>
</evidence>
<dbReference type="PROSITE" id="PS50835">
    <property type="entry name" value="IG_LIKE"/>
    <property type="match status" value="2"/>
</dbReference>
<dbReference type="PANTHER" id="PTHR19433:SF127">
    <property type="entry name" value="NITR9"/>
    <property type="match status" value="1"/>
</dbReference>
<gene>
    <name evidence="11" type="primary">LOC127379537</name>
</gene>
<keyword evidence="6" id="KW-1015">Disulfide bond</keyword>
<reference evidence="11" key="2">
    <citation type="submission" date="2025-09" db="UniProtKB">
        <authorList>
            <consortium name="Ensembl"/>
        </authorList>
    </citation>
    <scope>IDENTIFICATION</scope>
</reference>
<dbReference type="Ensembl" id="ENSDLAT00005027270.2">
    <property type="protein sequence ID" value="ENSDLAP00005025525.2"/>
    <property type="gene ID" value="ENSDLAG00005028549.1"/>
</dbReference>
<dbReference type="GO" id="GO:0002376">
    <property type="term" value="P:immune system process"/>
    <property type="evidence" value="ECO:0007669"/>
    <property type="project" value="UniProtKB-KW"/>
</dbReference>
<evidence type="ECO:0000256" key="1">
    <source>
        <dbReference type="ARBA" id="ARBA00004236"/>
    </source>
</evidence>
<dbReference type="GeneTree" id="ENSGT00950000182968"/>
<dbReference type="OrthoDB" id="6370831at2759"/>
<dbReference type="OMA" id="QNEKCIN"/>
<dbReference type="GO" id="GO:0009617">
    <property type="term" value="P:response to bacterium"/>
    <property type="evidence" value="ECO:0007669"/>
    <property type="project" value="TreeGrafter"/>
</dbReference>
<feature type="signal peptide" evidence="9">
    <location>
        <begin position="1"/>
        <end position="19"/>
    </location>
</feature>
<keyword evidence="8" id="KW-1133">Transmembrane helix</keyword>
<protein>
    <recommendedName>
        <fullName evidence="10">Ig-like domain-containing protein</fullName>
    </recommendedName>
</protein>
<feature type="domain" description="Ig-like" evidence="10">
    <location>
        <begin position="157"/>
        <end position="225"/>
    </location>
</feature>
<dbReference type="SMART" id="SM00409">
    <property type="entry name" value="IG"/>
    <property type="match status" value="2"/>
</dbReference>
<feature type="chain" id="PRO_5035743464" description="Ig-like domain-containing protein" evidence="9">
    <location>
        <begin position="20"/>
        <end position="346"/>
    </location>
</feature>
<feature type="domain" description="Ig-like" evidence="10">
    <location>
        <begin position="18"/>
        <end position="117"/>
    </location>
</feature>
<dbReference type="SUPFAM" id="SSF48726">
    <property type="entry name" value="Immunoglobulin"/>
    <property type="match status" value="2"/>
</dbReference>
<dbReference type="InterPro" id="IPR013106">
    <property type="entry name" value="Ig_V-set"/>
</dbReference>
<evidence type="ECO:0000313" key="12">
    <source>
        <dbReference type="Proteomes" id="UP000694389"/>
    </source>
</evidence>
<name>A0A8C4EZD4_DICLA</name>
<evidence type="ECO:0000313" key="11">
    <source>
        <dbReference type="Ensembl" id="ENSDLAP00005025525.2"/>
    </source>
</evidence>